<dbReference type="Gene3D" id="3.40.50.1820">
    <property type="entry name" value="alpha/beta hydrolase"/>
    <property type="match status" value="1"/>
</dbReference>
<dbReference type="InterPro" id="IPR011032">
    <property type="entry name" value="GroES-like_sf"/>
</dbReference>
<dbReference type="InterPro" id="IPR001031">
    <property type="entry name" value="Thioesterase"/>
</dbReference>
<dbReference type="Pfam" id="PF00698">
    <property type="entry name" value="Acyl_transf_1"/>
    <property type="match status" value="1"/>
</dbReference>
<dbReference type="InterPro" id="IPR016035">
    <property type="entry name" value="Acyl_Trfase/lysoPLipase"/>
</dbReference>
<keyword evidence="7" id="KW-0663">Pyridoxal phosphate</keyword>
<dbReference type="GO" id="GO:0031177">
    <property type="term" value="F:phosphopantetheine binding"/>
    <property type="evidence" value="ECO:0007669"/>
    <property type="project" value="InterPro"/>
</dbReference>
<evidence type="ECO:0000256" key="31">
    <source>
        <dbReference type="ARBA" id="ARBA00048051"/>
    </source>
</evidence>
<evidence type="ECO:0000256" key="6">
    <source>
        <dbReference type="ARBA" id="ARBA00022857"/>
    </source>
</evidence>
<comment type="catalytic activity">
    <reaction evidence="18">
        <text>(3R)-hydroxybutanoyl-[ACP] = (2E)-butenoyl-[ACP] + H2O</text>
        <dbReference type="Rhea" id="RHEA:41808"/>
        <dbReference type="Rhea" id="RHEA-COMP:9626"/>
        <dbReference type="Rhea" id="RHEA-COMP:9627"/>
        <dbReference type="ChEBI" id="CHEBI:15377"/>
        <dbReference type="ChEBI" id="CHEBI:78451"/>
        <dbReference type="ChEBI" id="CHEBI:78453"/>
    </reaction>
    <physiologicalReaction direction="left-to-right" evidence="18">
        <dbReference type="Rhea" id="RHEA:41809"/>
    </physiologicalReaction>
</comment>
<dbReference type="SMART" id="SM00823">
    <property type="entry name" value="PKS_PP"/>
    <property type="match status" value="5"/>
</dbReference>
<dbReference type="Gene3D" id="3.40.50.720">
    <property type="entry name" value="NAD(P)-binding Rossmann-like Domain"/>
    <property type="match status" value="6"/>
</dbReference>
<dbReference type="GO" id="GO:0141148">
    <property type="term" value="F:enoyl-[acyl-carrier-protein] reductase (NADPH) activity"/>
    <property type="evidence" value="ECO:0007669"/>
    <property type="project" value="UniProtKB-EC"/>
</dbReference>
<reference evidence="54" key="1">
    <citation type="submission" date="2021-02" db="EMBL/GenBank/DDBJ databases">
        <authorList>
            <person name="Dougan E. K."/>
            <person name="Rhodes N."/>
            <person name="Thang M."/>
            <person name="Chan C."/>
        </authorList>
    </citation>
    <scope>NUCLEOTIDE SEQUENCE</scope>
</reference>
<dbReference type="InterPro" id="IPR020841">
    <property type="entry name" value="PKS_Beta-ketoAc_synthase_dom"/>
</dbReference>
<dbReference type="SMART" id="SM00827">
    <property type="entry name" value="PKS_AT"/>
    <property type="match status" value="1"/>
</dbReference>
<dbReference type="Pfam" id="PF14765">
    <property type="entry name" value="PS-DH"/>
    <property type="match status" value="2"/>
</dbReference>
<feature type="region of interest" description="C-terminal hotdog fold" evidence="50">
    <location>
        <begin position="4044"/>
        <end position="4187"/>
    </location>
</feature>
<feature type="domain" description="PKS/mFAS DH" evidence="53">
    <location>
        <begin position="1166"/>
        <end position="1467"/>
    </location>
</feature>
<dbReference type="SUPFAM" id="SSF52151">
    <property type="entry name" value="FabD/lysophospholipase-like"/>
    <property type="match status" value="1"/>
</dbReference>
<dbReference type="GO" id="GO:0004312">
    <property type="term" value="F:fatty acid synthase activity"/>
    <property type="evidence" value="ECO:0007669"/>
    <property type="project" value="TreeGrafter"/>
</dbReference>
<comment type="catalytic activity">
    <reaction evidence="28">
        <text>(2E)-hexenoyl-[ACP] + NADPH + H(+) = hexanoyl-[ACP] + NADP(+)</text>
        <dbReference type="Rhea" id="RHEA:41832"/>
        <dbReference type="Rhea" id="RHEA-COMP:9631"/>
        <dbReference type="Rhea" id="RHEA-COMP:9632"/>
        <dbReference type="ChEBI" id="CHEBI:15378"/>
        <dbReference type="ChEBI" id="CHEBI:57783"/>
        <dbReference type="ChEBI" id="CHEBI:58349"/>
        <dbReference type="ChEBI" id="CHEBI:78458"/>
        <dbReference type="ChEBI" id="CHEBI:78459"/>
    </reaction>
    <physiologicalReaction direction="left-to-right" evidence="28">
        <dbReference type="Rhea" id="RHEA:41833"/>
    </physiologicalReaction>
</comment>
<dbReference type="SMART" id="SM01294">
    <property type="entry name" value="PKS_PP_betabranch"/>
    <property type="match status" value="1"/>
</dbReference>
<dbReference type="InterPro" id="IPR049900">
    <property type="entry name" value="PKS_mFAS_DH"/>
</dbReference>
<evidence type="ECO:0000313" key="54">
    <source>
        <dbReference type="EMBL" id="CAE7482120.1"/>
    </source>
</evidence>
<comment type="catalytic activity">
    <reaction evidence="36">
        <text>3-oxohexanoyl-[ACP] + NADPH + H(+) = (3R)-hydroxyhexanoyl-[ACP] + NADP(+)</text>
        <dbReference type="Rhea" id="RHEA:41824"/>
        <dbReference type="Rhea" id="RHEA-COMP:9629"/>
        <dbReference type="Rhea" id="RHEA-COMP:9630"/>
        <dbReference type="ChEBI" id="CHEBI:15378"/>
        <dbReference type="ChEBI" id="CHEBI:57783"/>
        <dbReference type="ChEBI" id="CHEBI:58349"/>
        <dbReference type="ChEBI" id="CHEBI:78456"/>
        <dbReference type="ChEBI" id="CHEBI:78457"/>
    </reaction>
    <physiologicalReaction direction="left-to-right" evidence="36">
        <dbReference type="Rhea" id="RHEA:41825"/>
    </physiologicalReaction>
</comment>
<evidence type="ECO:0000256" key="15">
    <source>
        <dbReference type="ARBA" id="ARBA00023398"/>
    </source>
</evidence>
<dbReference type="SMART" id="SM00822">
    <property type="entry name" value="PKS_KR"/>
    <property type="match status" value="4"/>
</dbReference>
<dbReference type="InterPro" id="IPR016036">
    <property type="entry name" value="Malonyl_transacylase_ACP-bd"/>
</dbReference>
<feature type="region of interest" description="N-terminal hotdog fold" evidence="50">
    <location>
        <begin position="1166"/>
        <end position="1289"/>
    </location>
</feature>
<dbReference type="InterPro" id="IPR001227">
    <property type="entry name" value="Ac_transferase_dom_sf"/>
</dbReference>
<comment type="catalytic activity">
    <reaction evidence="24">
        <text>tetradecanoyl-[ACP] + malonyl-[ACP] + H(+) = 3-oxohexadecanoyl-[ACP] + holo-[ACP] + CO2</text>
        <dbReference type="Rhea" id="RHEA:41900"/>
        <dbReference type="Rhea" id="RHEA-COMP:9623"/>
        <dbReference type="Rhea" id="RHEA-COMP:9648"/>
        <dbReference type="Rhea" id="RHEA-COMP:9649"/>
        <dbReference type="Rhea" id="RHEA-COMP:9685"/>
        <dbReference type="ChEBI" id="CHEBI:15378"/>
        <dbReference type="ChEBI" id="CHEBI:16526"/>
        <dbReference type="ChEBI" id="CHEBI:64479"/>
        <dbReference type="ChEBI" id="CHEBI:78449"/>
        <dbReference type="ChEBI" id="CHEBI:78477"/>
        <dbReference type="ChEBI" id="CHEBI:78478"/>
    </reaction>
    <physiologicalReaction direction="left-to-right" evidence="24">
        <dbReference type="Rhea" id="RHEA:41901"/>
    </physiologicalReaction>
</comment>
<feature type="active site" description="Proton donor; for dehydratase activity" evidence="50">
    <location>
        <position position="1381"/>
    </location>
</feature>
<evidence type="ECO:0000259" key="53">
    <source>
        <dbReference type="PROSITE" id="PS52019"/>
    </source>
</evidence>
<comment type="catalytic activity">
    <reaction evidence="32">
        <text>(2E)-dodecenoyl-[ACP] + NADPH + H(+) = dodecanoyl-[ACP] + NADP(+)</text>
        <dbReference type="Rhea" id="RHEA:41880"/>
        <dbReference type="Rhea" id="RHEA-COMP:9643"/>
        <dbReference type="Rhea" id="RHEA-COMP:9644"/>
        <dbReference type="ChEBI" id="CHEBI:15378"/>
        <dbReference type="ChEBI" id="CHEBI:57783"/>
        <dbReference type="ChEBI" id="CHEBI:58349"/>
        <dbReference type="ChEBI" id="CHEBI:65264"/>
        <dbReference type="ChEBI" id="CHEBI:78472"/>
    </reaction>
    <physiologicalReaction direction="left-to-right" evidence="32">
        <dbReference type="Rhea" id="RHEA:41881"/>
    </physiologicalReaction>
</comment>
<evidence type="ECO:0000256" key="47">
    <source>
        <dbReference type="ARBA" id="ARBA00049449"/>
    </source>
</evidence>
<dbReference type="PROSITE" id="PS52004">
    <property type="entry name" value="KS3_2"/>
    <property type="match status" value="3"/>
</dbReference>
<evidence type="ECO:0000256" key="3">
    <source>
        <dbReference type="ARBA" id="ARBA00022553"/>
    </source>
</evidence>
<dbReference type="InterPro" id="IPR014043">
    <property type="entry name" value="Acyl_transferase_dom"/>
</dbReference>
<dbReference type="PROSITE" id="PS50075">
    <property type="entry name" value="CARRIER"/>
    <property type="match status" value="5"/>
</dbReference>
<evidence type="ECO:0000256" key="44">
    <source>
        <dbReference type="ARBA" id="ARBA00049263"/>
    </source>
</evidence>
<dbReference type="Pfam" id="PF08659">
    <property type="entry name" value="KR"/>
    <property type="match status" value="4"/>
</dbReference>
<comment type="caution">
    <text evidence="54">The sequence shown here is derived from an EMBL/GenBank/DDBJ whole genome shotgun (WGS) entry which is preliminary data.</text>
</comment>
<comment type="catalytic activity">
    <reaction evidence="25">
        <text>(2E)-butenoyl-[ACP] + NADPH + H(+) = butanoyl-[ACP] + NADP(+)</text>
        <dbReference type="Rhea" id="RHEA:41812"/>
        <dbReference type="Rhea" id="RHEA-COMP:9627"/>
        <dbReference type="Rhea" id="RHEA-COMP:9628"/>
        <dbReference type="ChEBI" id="CHEBI:15378"/>
        <dbReference type="ChEBI" id="CHEBI:57783"/>
        <dbReference type="ChEBI" id="CHEBI:58349"/>
        <dbReference type="ChEBI" id="CHEBI:78453"/>
        <dbReference type="ChEBI" id="CHEBI:78454"/>
    </reaction>
    <physiologicalReaction direction="left-to-right" evidence="25">
        <dbReference type="Rhea" id="RHEA:41813"/>
    </physiologicalReaction>
</comment>
<evidence type="ECO:0000256" key="33">
    <source>
        <dbReference type="ARBA" id="ARBA00048289"/>
    </source>
</evidence>
<comment type="catalytic activity">
    <reaction evidence="41">
        <text>(2E)-octadecenoyl-[ACP] + NADPH + H(+) = octadecanoyl-[ACP] + NADP(+)</text>
        <dbReference type="Rhea" id="RHEA:41928"/>
        <dbReference type="Rhea" id="RHEA-COMP:9655"/>
        <dbReference type="Rhea" id="RHEA-COMP:9656"/>
        <dbReference type="ChEBI" id="CHEBI:15378"/>
        <dbReference type="ChEBI" id="CHEBI:57783"/>
        <dbReference type="ChEBI" id="CHEBI:58349"/>
        <dbReference type="ChEBI" id="CHEBI:78489"/>
        <dbReference type="ChEBI" id="CHEBI:78495"/>
    </reaction>
    <physiologicalReaction direction="left-to-right" evidence="41">
        <dbReference type="Rhea" id="RHEA:41929"/>
    </physiologicalReaction>
</comment>
<evidence type="ECO:0000256" key="4">
    <source>
        <dbReference type="ARBA" id="ARBA00022679"/>
    </source>
</evidence>
<evidence type="ECO:0000256" key="45">
    <source>
        <dbReference type="ARBA" id="ARBA00049414"/>
    </source>
</evidence>
<dbReference type="GO" id="GO:0004316">
    <property type="term" value="F:3-oxoacyl-[acyl-carrier-protein] reductase (NADPH) activity"/>
    <property type="evidence" value="ECO:0007669"/>
    <property type="project" value="UniProtKB-EC"/>
</dbReference>
<evidence type="ECO:0000256" key="34">
    <source>
        <dbReference type="ARBA" id="ARBA00048420"/>
    </source>
</evidence>
<dbReference type="Pfam" id="PF02801">
    <property type="entry name" value="Ketoacyl-synt_C"/>
    <property type="match status" value="3"/>
</dbReference>
<evidence type="ECO:0000256" key="23">
    <source>
        <dbReference type="ARBA" id="ARBA00047440"/>
    </source>
</evidence>
<comment type="catalytic activity">
    <reaction evidence="44">
        <text>3-oxododecanoyl-[ACP] + NADPH + H(+) = (3R)-hydroxydodecanoyl-[ACP] + NADP(+)</text>
        <dbReference type="Rhea" id="RHEA:41872"/>
        <dbReference type="Rhea" id="RHEA-COMP:9641"/>
        <dbReference type="Rhea" id="RHEA-COMP:9642"/>
        <dbReference type="ChEBI" id="CHEBI:15378"/>
        <dbReference type="ChEBI" id="CHEBI:57783"/>
        <dbReference type="ChEBI" id="CHEBI:58349"/>
        <dbReference type="ChEBI" id="CHEBI:78469"/>
        <dbReference type="ChEBI" id="CHEBI:78470"/>
    </reaction>
    <physiologicalReaction direction="left-to-right" evidence="44">
        <dbReference type="Rhea" id="RHEA:41873"/>
    </physiologicalReaction>
</comment>
<dbReference type="GO" id="GO:0004313">
    <property type="term" value="F:[acyl-carrier-protein] S-acetyltransferase activity"/>
    <property type="evidence" value="ECO:0007669"/>
    <property type="project" value="UniProtKB-EC"/>
</dbReference>
<comment type="catalytic activity">
    <reaction evidence="46">
        <text>3-oxooctanoyl-[ACP] + NADPH + H(+) = (3R)-hydroxyoctanoyl-[ACP] + NADP(+)</text>
        <dbReference type="Rhea" id="RHEA:41840"/>
        <dbReference type="Rhea" id="RHEA-COMP:9633"/>
        <dbReference type="Rhea" id="RHEA-COMP:9634"/>
        <dbReference type="ChEBI" id="CHEBI:15378"/>
        <dbReference type="ChEBI" id="CHEBI:57783"/>
        <dbReference type="ChEBI" id="CHEBI:58349"/>
        <dbReference type="ChEBI" id="CHEBI:78460"/>
        <dbReference type="ChEBI" id="CHEBI:78461"/>
    </reaction>
    <physiologicalReaction direction="left-to-right" evidence="46">
        <dbReference type="Rhea" id="RHEA:41841"/>
    </physiologicalReaction>
</comment>
<evidence type="ECO:0000256" key="20">
    <source>
        <dbReference type="ARBA" id="ARBA00047300"/>
    </source>
</evidence>
<comment type="catalytic activity">
    <reaction evidence="26">
        <text>dodecanoyl-[ACP] + malonyl-[ACP] + H(+) = 3-oxotetradecanoyl-[ACP] + holo-[ACP] + CO2</text>
        <dbReference type="Rhea" id="RHEA:41884"/>
        <dbReference type="Rhea" id="RHEA-COMP:9623"/>
        <dbReference type="Rhea" id="RHEA-COMP:9644"/>
        <dbReference type="Rhea" id="RHEA-COMP:9645"/>
        <dbReference type="Rhea" id="RHEA-COMP:9685"/>
        <dbReference type="ChEBI" id="CHEBI:15378"/>
        <dbReference type="ChEBI" id="CHEBI:16526"/>
        <dbReference type="ChEBI" id="CHEBI:64479"/>
        <dbReference type="ChEBI" id="CHEBI:65264"/>
        <dbReference type="ChEBI" id="CHEBI:78449"/>
        <dbReference type="ChEBI" id="CHEBI:78473"/>
    </reaction>
    <physiologicalReaction direction="left-to-right" evidence="26">
        <dbReference type="Rhea" id="RHEA:41885"/>
    </physiologicalReaction>
</comment>
<feature type="domain" description="Carrier" evidence="51">
    <location>
        <begin position="5043"/>
        <end position="5120"/>
    </location>
</feature>
<dbReference type="InterPro" id="IPR049551">
    <property type="entry name" value="PKS_DH_C"/>
</dbReference>
<keyword evidence="4" id="KW-0808">Transferase</keyword>
<feature type="domain" description="Carrier" evidence="51">
    <location>
        <begin position="1977"/>
        <end position="2054"/>
    </location>
</feature>
<evidence type="ECO:0000256" key="16">
    <source>
        <dbReference type="ARBA" id="ARBA00023399"/>
    </source>
</evidence>
<dbReference type="InterPro" id="IPR014030">
    <property type="entry name" value="Ketoacyl_synth_N"/>
</dbReference>
<dbReference type="PROSITE" id="PS52019">
    <property type="entry name" value="PKS_MFAS_DH"/>
    <property type="match status" value="2"/>
</dbReference>
<dbReference type="InterPro" id="IPR013968">
    <property type="entry name" value="PKS_KR"/>
</dbReference>
<comment type="catalytic activity">
    <reaction evidence="45">
        <text>3-oxohexadecanoyl-[ACP] + NADPH + H(+) = (3R)-hydroxyhexadecanoyl-[ACP] + NADP(+)</text>
        <dbReference type="Rhea" id="RHEA:41904"/>
        <dbReference type="Rhea" id="RHEA-COMP:9649"/>
        <dbReference type="Rhea" id="RHEA-COMP:9650"/>
        <dbReference type="ChEBI" id="CHEBI:15378"/>
        <dbReference type="ChEBI" id="CHEBI:57783"/>
        <dbReference type="ChEBI" id="CHEBI:58349"/>
        <dbReference type="ChEBI" id="CHEBI:78478"/>
        <dbReference type="ChEBI" id="CHEBI:78480"/>
    </reaction>
    <physiologicalReaction direction="left-to-right" evidence="45">
        <dbReference type="Rhea" id="RHEA:41905"/>
    </physiologicalReaction>
</comment>
<evidence type="ECO:0000256" key="48">
    <source>
        <dbReference type="ARBA" id="ARBA00049521"/>
    </source>
</evidence>
<dbReference type="EMBL" id="CAJNDS010002453">
    <property type="protein sequence ID" value="CAE7482120.1"/>
    <property type="molecule type" value="Genomic_DNA"/>
</dbReference>
<comment type="catalytic activity">
    <reaction evidence="43">
        <text>(2E)-tetradecenoyl-[ACP] + NADPH + H(+) = tetradecanoyl-[ACP] + NADP(+)</text>
        <dbReference type="Rhea" id="RHEA:41896"/>
        <dbReference type="Rhea" id="RHEA-COMP:9647"/>
        <dbReference type="Rhea" id="RHEA-COMP:9648"/>
        <dbReference type="ChEBI" id="CHEBI:15378"/>
        <dbReference type="ChEBI" id="CHEBI:57783"/>
        <dbReference type="ChEBI" id="CHEBI:58349"/>
        <dbReference type="ChEBI" id="CHEBI:78475"/>
        <dbReference type="ChEBI" id="CHEBI:78477"/>
    </reaction>
    <physiologicalReaction direction="left-to-right" evidence="43">
        <dbReference type="Rhea" id="RHEA:41897"/>
    </physiologicalReaction>
</comment>
<comment type="catalytic activity">
    <reaction evidence="33">
        <text>tetradecanoyl-[ACP] + H2O = tetradecanoate + holo-[ACP] + H(+)</text>
        <dbReference type="Rhea" id="RHEA:30123"/>
        <dbReference type="Rhea" id="RHEA-COMP:9648"/>
        <dbReference type="Rhea" id="RHEA-COMP:9685"/>
        <dbReference type="ChEBI" id="CHEBI:15377"/>
        <dbReference type="ChEBI" id="CHEBI:15378"/>
        <dbReference type="ChEBI" id="CHEBI:30807"/>
        <dbReference type="ChEBI" id="CHEBI:64479"/>
        <dbReference type="ChEBI" id="CHEBI:78477"/>
        <dbReference type="EC" id="3.1.2.14"/>
    </reaction>
    <physiologicalReaction direction="left-to-right" evidence="33">
        <dbReference type="Rhea" id="RHEA:30124"/>
    </physiologicalReaction>
</comment>
<comment type="catalytic activity">
    <reaction evidence="22">
        <text>a (3R)-hydroxyacyl-[ACP] + NADP(+) = a 3-oxoacyl-[ACP] + NADPH + H(+)</text>
        <dbReference type="Rhea" id="RHEA:17397"/>
        <dbReference type="Rhea" id="RHEA-COMP:9916"/>
        <dbReference type="Rhea" id="RHEA-COMP:9945"/>
        <dbReference type="ChEBI" id="CHEBI:15378"/>
        <dbReference type="ChEBI" id="CHEBI:57783"/>
        <dbReference type="ChEBI" id="CHEBI:58349"/>
        <dbReference type="ChEBI" id="CHEBI:78776"/>
        <dbReference type="ChEBI" id="CHEBI:78827"/>
        <dbReference type="EC" id="1.1.1.100"/>
    </reaction>
    <physiologicalReaction direction="right-to-left" evidence="22">
        <dbReference type="Rhea" id="RHEA:17399"/>
    </physiologicalReaction>
</comment>
<protein>
    <submittedName>
        <fullName evidence="54">PikAI protein</fullName>
    </submittedName>
</protein>
<evidence type="ECO:0000256" key="17">
    <source>
        <dbReference type="ARBA" id="ARBA00023401"/>
    </source>
</evidence>
<dbReference type="GO" id="GO:0019171">
    <property type="term" value="F:(3R)-hydroxyacyl-[acyl-carrier-protein] dehydratase activity"/>
    <property type="evidence" value="ECO:0007669"/>
    <property type="project" value="UniProtKB-EC"/>
</dbReference>
<dbReference type="GO" id="GO:0005737">
    <property type="term" value="C:cytoplasm"/>
    <property type="evidence" value="ECO:0007669"/>
    <property type="project" value="TreeGrafter"/>
</dbReference>
<feature type="domain" description="Carrier" evidence="51">
    <location>
        <begin position="495"/>
        <end position="571"/>
    </location>
</feature>
<comment type="catalytic activity">
    <reaction evidence="14">
        <text>a (3R)-hydroxyacyl-[ACP] = a (2E)-enoyl-[ACP] + H2O</text>
        <dbReference type="Rhea" id="RHEA:13097"/>
        <dbReference type="Rhea" id="RHEA-COMP:9925"/>
        <dbReference type="Rhea" id="RHEA-COMP:9945"/>
        <dbReference type="ChEBI" id="CHEBI:15377"/>
        <dbReference type="ChEBI" id="CHEBI:78784"/>
        <dbReference type="ChEBI" id="CHEBI:78827"/>
        <dbReference type="EC" id="4.2.1.59"/>
    </reaction>
    <physiologicalReaction direction="left-to-right" evidence="14">
        <dbReference type="Rhea" id="RHEA:13098"/>
    </physiologicalReaction>
</comment>
<keyword evidence="6" id="KW-0521">NADP</keyword>
<evidence type="ECO:0000256" key="42">
    <source>
        <dbReference type="ARBA" id="ARBA00049109"/>
    </source>
</evidence>
<comment type="catalytic activity">
    <reaction evidence="29">
        <text>3-oxobutanoyl-[ACP] + NADPH + H(+) = (3R)-hydroxybutanoyl-[ACP] + NADP(+)</text>
        <dbReference type="Rhea" id="RHEA:41804"/>
        <dbReference type="Rhea" id="RHEA-COMP:9625"/>
        <dbReference type="Rhea" id="RHEA-COMP:9626"/>
        <dbReference type="ChEBI" id="CHEBI:15378"/>
        <dbReference type="ChEBI" id="CHEBI:57783"/>
        <dbReference type="ChEBI" id="CHEBI:58349"/>
        <dbReference type="ChEBI" id="CHEBI:78450"/>
        <dbReference type="ChEBI" id="CHEBI:78451"/>
    </reaction>
    <physiologicalReaction direction="left-to-right" evidence="29">
        <dbReference type="Rhea" id="RHEA:41805"/>
    </physiologicalReaction>
</comment>
<evidence type="ECO:0000256" key="30">
    <source>
        <dbReference type="ARBA" id="ARBA00047961"/>
    </source>
</evidence>
<comment type="catalytic activity">
    <reaction evidence="21">
        <text>hexanoyl-[ACP] + malonyl-[ACP] + H(+) = 3-oxooctanoyl-[ACP] + holo-[ACP] + CO2</text>
        <dbReference type="Rhea" id="RHEA:41836"/>
        <dbReference type="Rhea" id="RHEA-COMP:9623"/>
        <dbReference type="Rhea" id="RHEA-COMP:9632"/>
        <dbReference type="Rhea" id="RHEA-COMP:9633"/>
        <dbReference type="Rhea" id="RHEA-COMP:9685"/>
        <dbReference type="ChEBI" id="CHEBI:15378"/>
        <dbReference type="ChEBI" id="CHEBI:16526"/>
        <dbReference type="ChEBI" id="CHEBI:64479"/>
        <dbReference type="ChEBI" id="CHEBI:78449"/>
        <dbReference type="ChEBI" id="CHEBI:78459"/>
        <dbReference type="ChEBI" id="CHEBI:78460"/>
    </reaction>
    <physiologicalReaction direction="left-to-right" evidence="21">
        <dbReference type="Rhea" id="RHEA:41837"/>
    </physiologicalReaction>
</comment>
<feature type="active site" description="Proton acceptor; for dehydratase activity" evidence="50">
    <location>
        <position position="1198"/>
    </location>
</feature>
<evidence type="ECO:0000256" key="9">
    <source>
        <dbReference type="ARBA" id="ARBA00023315"/>
    </source>
</evidence>
<dbReference type="GO" id="GO:0044550">
    <property type="term" value="P:secondary metabolite biosynthetic process"/>
    <property type="evidence" value="ECO:0007669"/>
    <property type="project" value="UniProtKB-ARBA"/>
</dbReference>
<comment type="pathway">
    <text evidence="1">Lipid metabolism.</text>
</comment>
<dbReference type="SUPFAM" id="SSF47336">
    <property type="entry name" value="ACP-like"/>
    <property type="match status" value="5"/>
</dbReference>
<keyword evidence="3" id="KW-0597">Phosphoprotein</keyword>
<comment type="catalytic activity">
    <reaction evidence="39">
        <text>hexadecanoyl-[ACP] + H2O = hexadecanoate + holo-[ACP] + H(+)</text>
        <dbReference type="Rhea" id="RHEA:41932"/>
        <dbReference type="Rhea" id="RHEA-COMP:9652"/>
        <dbReference type="Rhea" id="RHEA-COMP:9685"/>
        <dbReference type="ChEBI" id="CHEBI:7896"/>
        <dbReference type="ChEBI" id="CHEBI:15377"/>
        <dbReference type="ChEBI" id="CHEBI:15378"/>
        <dbReference type="ChEBI" id="CHEBI:64479"/>
        <dbReference type="ChEBI" id="CHEBI:78483"/>
        <dbReference type="EC" id="3.1.2.14"/>
    </reaction>
    <physiologicalReaction direction="left-to-right" evidence="39">
        <dbReference type="Rhea" id="RHEA:41933"/>
    </physiologicalReaction>
</comment>
<evidence type="ECO:0000256" key="40">
    <source>
        <dbReference type="ARBA" id="ARBA00048935"/>
    </source>
</evidence>
<dbReference type="SMART" id="SM00826">
    <property type="entry name" value="PKS_DH"/>
    <property type="match status" value="2"/>
</dbReference>
<evidence type="ECO:0000256" key="10">
    <source>
        <dbReference type="ARBA" id="ARBA00023332"/>
    </source>
</evidence>
<comment type="function">
    <text evidence="19">Fatty acid synthetase is a multifunctional enzyme that catalyzes the de novo biosynthesis of long-chain saturated fatty acids starting from acetyl-CoA and malonyl-CoA in the presence of NADPH. This multifunctional protein contains 7 catalytic activities and a site for the binding of the prosthetic group 4'-phosphopantetheine of the acyl carrier protein ([ACP]) domain.</text>
</comment>
<comment type="catalytic activity">
    <reaction evidence="38">
        <text>holo-[ACP] + acetyl-CoA = acetyl-[ACP] + CoA</text>
        <dbReference type="Rhea" id="RHEA:41788"/>
        <dbReference type="Rhea" id="RHEA-COMP:9621"/>
        <dbReference type="Rhea" id="RHEA-COMP:9685"/>
        <dbReference type="ChEBI" id="CHEBI:57287"/>
        <dbReference type="ChEBI" id="CHEBI:57288"/>
        <dbReference type="ChEBI" id="CHEBI:64479"/>
        <dbReference type="ChEBI" id="CHEBI:78446"/>
        <dbReference type="EC" id="2.3.1.38"/>
    </reaction>
    <physiologicalReaction direction="left-to-right" evidence="38">
        <dbReference type="Rhea" id="RHEA:41789"/>
    </physiologicalReaction>
</comment>
<evidence type="ECO:0000256" key="32">
    <source>
        <dbReference type="ARBA" id="ARBA00048281"/>
    </source>
</evidence>
<dbReference type="CDD" id="cd00833">
    <property type="entry name" value="PKS"/>
    <property type="match status" value="3"/>
</dbReference>
<evidence type="ECO:0000256" key="49">
    <source>
        <dbReference type="ARBA" id="ARBA00049533"/>
    </source>
</evidence>
<comment type="catalytic activity">
    <reaction evidence="40">
        <text>3-oxotetradecanoyl-[ACP] + NADPH + H(+) = (3R)-hydroxytetradecanoyl-[ACP] + NADP(+)</text>
        <dbReference type="Rhea" id="RHEA:41888"/>
        <dbReference type="Rhea" id="RHEA-COMP:9645"/>
        <dbReference type="Rhea" id="RHEA-COMP:9646"/>
        <dbReference type="ChEBI" id="CHEBI:15378"/>
        <dbReference type="ChEBI" id="CHEBI:57783"/>
        <dbReference type="ChEBI" id="CHEBI:58349"/>
        <dbReference type="ChEBI" id="CHEBI:78473"/>
        <dbReference type="ChEBI" id="CHEBI:78474"/>
    </reaction>
    <physiologicalReaction direction="left-to-right" evidence="40">
        <dbReference type="Rhea" id="RHEA:41889"/>
    </physiologicalReaction>
</comment>
<dbReference type="GO" id="GO:0006633">
    <property type="term" value="P:fatty acid biosynthetic process"/>
    <property type="evidence" value="ECO:0007669"/>
    <property type="project" value="InterPro"/>
</dbReference>
<dbReference type="InterPro" id="IPR049552">
    <property type="entry name" value="PKS_DH_N"/>
</dbReference>
<dbReference type="Pfam" id="PF00107">
    <property type="entry name" value="ADH_zinc_N"/>
    <property type="match status" value="2"/>
</dbReference>
<name>A0A812SJ72_9DINO</name>
<dbReference type="Pfam" id="PF00550">
    <property type="entry name" value="PP-binding"/>
    <property type="match status" value="5"/>
</dbReference>
<evidence type="ECO:0000259" key="52">
    <source>
        <dbReference type="PROSITE" id="PS52004"/>
    </source>
</evidence>
<dbReference type="PROSITE" id="PS00606">
    <property type="entry name" value="KS3_1"/>
    <property type="match status" value="2"/>
</dbReference>
<dbReference type="CDD" id="cd08955">
    <property type="entry name" value="KR_2_FAS_SDR_x"/>
    <property type="match status" value="1"/>
</dbReference>
<dbReference type="InterPro" id="IPR020843">
    <property type="entry name" value="ER"/>
</dbReference>
<gene>
    <name evidence="54" type="primary">pikAI</name>
    <name evidence="54" type="ORF">SNAT2548_LOCUS27069</name>
</gene>
<feature type="region of interest" description="C-terminal hotdog fold" evidence="50">
    <location>
        <begin position="1313"/>
        <end position="1467"/>
    </location>
</feature>
<comment type="catalytic activity">
    <reaction evidence="42">
        <text>decanoyl-[ACP] + malonyl-[ACP] + H(+) = 3-oxododecanoyl-[ACP] + holo-[ACP] + CO2</text>
        <dbReference type="Rhea" id="RHEA:41868"/>
        <dbReference type="Rhea" id="RHEA-COMP:9623"/>
        <dbReference type="Rhea" id="RHEA-COMP:9640"/>
        <dbReference type="Rhea" id="RHEA-COMP:9641"/>
        <dbReference type="Rhea" id="RHEA-COMP:9685"/>
        <dbReference type="ChEBI" id="CHEBI:15378"/>
        <dbReference type="ChEBI" id="CHEBI:16526"/>
        <dbReference type="ChEBI" id="CHEBI:64479"/>
        <dbReference type="ChEBI" id="CHEBI:78449"/>
        <dbReference type="ChEBI" id="CHEBI:78468"/>
        <dbReference type="ChEBI" id="CHEBI:78469"/>
    </reaction>
    <physiologicalReaction direction="left-to-right" evidence="42">
        <dbReference type="Rhea" id="RHEA:41869"/>
    </physiologicalReaction>
</comment>
<proteinExistence type="predicted"/>
<evidence type="ECO:0000256" key="8">
    <source>
        <dbReference type="ARBA" id="ARBA00023268"/>
    </source>
</evidence>
<feature type="domain" description="PKS/mFAS DH" evidence="53">
    <location>
        <begin position="3895"/>
        <end position="4187"/>
    </location>
</feature>
<dbReference type="SUPFAM" id="SSF55048">
    <property type="entry name" value="Probable ACP-binding domain of malonyl-CoA ACP transacylase"/>
    <property type="match status" value="1"/>
</dbReference>
<dbReference type="GO" id="GO:0005886">
    <property type="term" value="C:plasma membrane"/>
    <property type="evidence" value="ECO:0007669"/>
    <property type="project" value="TreeGrafter"/>
</dbReference>
<sequence length="5435" mass="578486">MPVIFVTVEEALGDLAQLKRGERVLIHAAAGGVGLVAIQYAQFVGAEVYATAGADEKHEFLRSMGVKYITSSRNGAKFEEDMKAFLAEVGDDGIDVVLNSLSHDDYIPRSLALLRKGGRFMEIGKRGIWSHEQMFEARPDVMYEKIAADTMMDKEPWRYNGYMKRLISRVDEGGLKPINMHVFEGMETGVKAMQFLQRAQNIGKVVISQPSTLDLKPDSHYVLSGGMGALGMVTAQYLLEEGAKSMTLLSRSGRPSADITELWAALQDSSVELQAAPCDIGVLDAVQDLAKKLREDKKQIAGLIHLAAVLDDATMPKLTRGHLERSYGAKVWGARHLRLCLQEGKWDFSLLFSSTSALLGSPGQGNYSAANAALDGHARYWKKSLQEPVVSVQWGPWKEVGMAAQKGTVERLRASGVGSLTNAFGMAALAGCLRSPPSTTIVAQPMRWAVYLKQYPKVPPFLSRFASEVKTAKPKKAAAPAFGVRAAAPAAVPQVDKASLKQMLQSIASEVAGGGVVEQDAPLMDSGMDSLSAVEFRNRFTSKMPGVNLPNTLIFDYPTISSIADFTASQMGPAPGPAMANGMPEAMIPAGPSPTEVKELLKRIASDTTGGLVEEDKPLMESGMDSLSAVEFRNRLSSELPSLDLPNTLIFDYPTIASVAGYATEQLGTTGAPMAMAGAAAPRGPPSSMDEQLSVAGMAAYFPGAASNCKTFHCALTKGVDGGVEVPFTRWELEEVWDPNPDAQGKMYPRHGNFVEGAEFFDAKYFGISPPEARAMDPQQRLLLETSTNGLLDAGLTKQELMGSEVSVHVGLANNDWIQMQSWDWRKISPYTATGMSFSVSAGRISYALGLKGPSYIVDTACSSALVALDCSATALRKGRCMAALNTAANIMASATTYISFSKPRMLSATGRCLTFDASADGYARGEGAGAVVLRKPADAISAAATVEVPTASLERCALLGVAVNQDGRSSTLTAPNGPSQHMVMMVALAEARLAAEEIIHMECHGTGTPLGDPIEIGGIKSANASRSADTPIVLAAVKSNCGHLEGPAASTGLIKSIALMEHASSMASLHLRQLNPSVAALHDLPGVFVTESVCISKLMKPQGKSQVCRLGGGLSSFGFGGTNAHGVVSAATEAGEGFRMELARKEATAPPRQLPVAFERRNFAWREVGFRFLRAKPSDGIFEVAMRMDVYDVVKHHVVFGSIVVPGVVFVEMALEATRELFGTGVRITDVNMMFPFVIPLRTTGAEPAAIMRFVLKSDTRFQIESTSATGTVTVHAEGGINRTPPRGEEAEVDAAAKATPVDLESLKARVVEVVPTKDVYAAIDGVGLYLGPMFQTAKQLWRKEPDEGSESKVIEVLGRLKLDDGVPNVGYVLHPAVFDGTIHSLGTASVGKNVNDLKIFGGVGRVSIIQHENFSQNEEYWIWLSIKEKLEASETFDLKVMSSNGTVLMLMDNVVFRKVLPEQIQMAIAAQSTPEDDQKIYEIEWQDVPESEEASEPSDERWLVLHHKASQSLLDELKSHLGSNHAYASLDDNADWGKFHDYSRVVSIAGTGALPNNATSAAAEVLDVLDRTLRLMQAMAKAAKEDGAEGMPELWLPICLSNAVVEGDLASSSATLPASHAGIWGLAKAFRNEHPELASTVTFDVEEADCSAKGLAKQLQYLQKQRAGGLTEPELASRGEGKLMVPRLVDSTQRLQNEAGDPSFGPEGMYIVTGGTGALGLLFVDWMVRCGARHFALLSRSGQPPADSKAAFRKLEKQMAKMKDVTFSARKCDIGSGADVLRVVTQVLDEQHVVKGIVHAAGTLADGLIKDGQDRATLKTVCSAKVDGSLQLHNAAAQLGLPLEFMWLFSSVAAMIGSVAQGNYCAANAFMDAMGARRRARNLPAVSLQWGPWADVGMAARAGTSEGSIARLDPQRGLEAMALVLGASDNLRPAGTLGIARIKWKSLLGQMPKVLSKFGGSSGPKKAAAASGAVVSADDIKGVVVGVLQDVLEGSGDLDLSTPLMEMGLDSLAGVEFRNRLQASFEGLQLSSTLMFDYPTVPDLVDYIHSQVGPAEDDLGAVGGATLGDIGAMLAIASHAGRYPGCFTNNVEEYWHNMSLGFDTTTELPPERWDMDAYYDADVDAPGKTYVRLGHFIPGIDQFDGDFFGVSEAELRSMDPHQWLALEISYEAFHAAGLNKESLQGMDCGVYVGCCNLGGNDVDPLGLGPFSNIGFAYSGLSGRISHVLSLRGPCFTVDTACSSTIVALDSSCQAVRMGRCQSAVATGANVQLSGCIWVGFSKMRGLAFDGRCKTFDSRADGFARGEGIGSAFIRQGSTEGSEVVNLVGLSGVAINHDGRAATITAPNGTAQQRVLRAALADRATQAEDVTCIECHGTGTALGDPIEVGAQKAVYGKGRSESQPLILAATKSNIGHLEGSAGVAGISKVILAITKAHITPNLHLETLNPNIDLGGFTVLMPDKLVEWKSASLRSGVSSFGFSGTNGHGLMEAILTQPSEPKVVKPMHFARKVLKPWREWMQKVVYFEQWVKSQYAMSSPLDGQAFVVADSALADSLTSALPNKGVALTEKCAAAALGEKMKSAGAPAAVFARCLDQGRAEPLPGTHLEEVLAFLQGAMVSETPKLLVVVTRGAYEAERANFDAGALVWGLIRSARMEMPRVTIKTVDVAVDAGPADIAKAVVAELQGPDGDLEVAYTAEGRCVPRLLEAPQNEAVAMQRQDAMRDADAAADVKKGFQIVTGGLGGLGLVAAEELAALGAPGLLLTSRSGRVAEGQKRLEDQLRRLEALPGLKVHLKICNAGNPGDVAKLVKEAKDAGEAVEGVVHAAGVMDRCPLPELDTAHLNKVLAPKANGAWHLHSECPDSSLFVLFSSVSAIVGLAGSASYSSANAYLDALASWRRGAGRSGVSLQWGPVSEVGITAAAGSDNLEAMALKTLSPAQVGSALRLCLAAPTPRAEVMLARVDWPAFMREIGMEIPQLMDLQSKEATAGAGKTSQGAGSALAHLPMEERRGEVLKSIRAAASGMGLEMDDNTPLMEAGIDSLSAVEFRNKVSNEFRSVRLPSTLMFDYPTLTALAEYVSQQLVPDAMATELPTKALARPGASASNEAIAVLGGACHLPGDSWSLEKFDFMLSQGVDCSVEMPHSRWDVDDYYDPDATTGLKMYVRHAAFIEGVELFAAAAFNINKAEAETMDPQQRHLLEAAFEAFTGAGLGKSALMGSYGGVFVGQDKCDWNRMITGAQSGPYAATGGSSSISANRISYVLGLKGPSATMDTACSSSLVAADTAAVTLRRRRCDLAVVCGVNMTLLPQTFVACCQAQMLSKSGRCRTFDDSASGYARGEGVGAQAMERLGSQVSAGDATLLAELRGSALNQDGRSSNLTSPNGPSQQAVVLAALTEAQVQPGRHACVETHGTGTALGDPIEVGALQAVLGGSRVQPVQLGAAKTNVGHLEGGAGMVGLTKLASILSRNCLPANLHIRDLNSHIFDDIEDFAVNFVSESCPSQTMAAASVSSFGFGGTNGHVLLARPATSKAGAPRRSAQRAVTEPEKTAFLFTGQGSQYVGMGKQLYDSEPVFREAVDHCAKILDSLLPTPLLEVMYADSDQGLLNQTQFSQPAIFTIEYALAQLWRSRGLEPCAVLGHSVGEYAAAVVAGVLPLEDGLRLIAARGRLIAEKCEANVGTMSALFAPEQAVKQAMEKSKVSTQDVAIAAVNGPKMTVISGRKEAVEKVAETAGATSRPLTVSHAFHSPLMSPMLEDFRQEVSKAPLGGQLKIPFFSTLLGKEVSADDLAKADYWVDHVKYAVRFTAGVEALEAATAPAVYLEIGSTPTLIGMAKRFLTRKEARFVASLDAKASPDERDAVKKAAEAMNLSAAPAKSSAAALERQAFPWREASHPLLKRRTTRADGATVFSCSFGGHVLALLSHHIVHGEVVVPGACYLEMIVAGCTTFVGSEAWCVENLGFAKPLVLRLLPDGSLEEPTELRLVVRPDGRLEVESEIGSDPEDSIVSVHVEATLVRKSGGWVKTNRPEQDSFDLSQLRSQCPEPVDIDLMYSFGRKSGLPLQPRFRTVRHVQKGDKESFARLEMEKDGTHIGFWLGPSLIDGSFQASMALADAATGIGTLKIPLSIRRLQPCGRPFSIGVWSYFQLIDFTDKSTVFRSWLLNDAGEALLYFDHVHLQEVRDEHIQKVLQASGRQGMEQQMLYDVNWRPVQAQAAAPTSRWLLLGSPAALQQMKAAEADPRCRCAKLDMEGEDLPALLTEETWTAVILADGLMAADASTSAWAASPADSAAPGGEHSDVAVLERAMVLTKAAAKLGSKSPVVVLPTWGAQPLAAEQSEKRRQGAPDHSGLWGFARAVRMEYPGALRITCVDLDAGKQSDAWTQLSTDLLPALPADEEEVAIRDAEMSAAKLARSAVKYTGAVRLNMPARGSLTGLRVVPQADTSVRMAAAPGMAQLRIRAVGLNFRDVLNVMGLYPGDPGPPGADCGGTVIGLGDNVQHLRLAEDVFGESPGCLSTYNTSSAALLSPKPTSWTYEEACCMPVIFVTVEEALGDLAKLKRGERVLIHAAAGGVGLVAIQYAAFVGAEVYATAGADEKHEFLRGLGVKYITSSRNGKKFEDDMKQFLKEQGVDGIDVVLNSLSHDDYIPRSLALLRKGGRFLEIGKRGIWSHEQMFQARPDVMYEKIAADTMMEKEPWRYNAYLKRLLQRVDDGGLSPINMHLFEGMEKGVAALQFLQRANNIGKVVISSSSRLLCSPDQMPLLSGGLGALGVVTAQFLVEEGAKSLCLLSRNGQPAKDVGPQWSWLQKCAVELRIEKCDVGRKESVVALRDALAGSTLGGLLHLAGVLADGVLPSLTRESLDRSYGPKVHGLFNLCRILDFHKAAPHLLFSSTSALFGSPGQANYSASNSVLDSLAPFWSSQDPDGADFLWRNARSVQWGPWAEVGMAVQANTLGRAKSMGVGALTNAQGLAIMSSILSSSNLLVGAVPVRWGKYLKSAYPQVPSFLKDFEAEAKKEAAEARAARGAPGDSAIAAALSGLSGEERLAAVRNSLRDLAREVVDAADLEADSPLMDSGMDSLSGVEFRNRLQTEFDGVNLPNSMVFDYPTVTELAGFINGQLGDAPESATPAVSTTAAAPQEAFVEPLNTLCNGSETAASKPLFLVPGAGMQAGSFRTLAARLASASYGLTWPKSIPRDQWPSSLKDLAELFFREIQKVQPEGPYLLAGHSFGANVCLEIAAVASSKGQQVSMVLLLDPRSLLPLQVDVQAAFAKSGLVESLALLAQTLPGAEGSRYAELLDAHAGGGDEAIRKALSPGALSSLEHVHETTQWYSALLQQGEAPPALEGTKVAVLRATMAWKSAKADETGAERIVREFQAVTFQDDNEVASHLTSCAESPVVLKVPGTHFSMLHEPNVMKVALQVCSALNSLEEDEE</sequence>
<keyword evidence="2" id="KW-0596">Phosphopantetheine</keyword>
<dbReference type="InterPro" id="IPR020806">
    <property type="entry name" value="PKS_PP-bd"/>
</dbReference>
<evidence type="ECO:0000256" key="38">
    <source>
        <dbReference type="ARBA" id="ARBA00048691"/>
    </source>
</evidence>
<dbReference type="Proteomes" id="UP000604046">
    <property type="component" value="Unassembled WGS sequence"/>
</dbReference>
<dbReference type="Gene3D" id="3.90.180.10">
    <property type="entry name" value="Medium-chain alcohol dehydrogenases, catalytic domain"/>
    <property type="match status" value="2"/>
</dbReference>
<evidence type="ECO:0000256" key="25">
    <source>
        <dbReference type="ARBA" id="ARBA00047500"/>
    </source>
</evidence>
<evidence type="ECO:0000256" key="1">
    <source>
        <dbReference type="ARBA" id="ARBA00005189"/>
    </source>
</evidence>
<evidence type="ECO:0000256" key="14">
    <source>
        <dbReference type="ARBA" id="ARBA00023394"/>
    </source>
</evidence>
<evidence type="ECO:0000256" key="19">
    <source>
        <dbReference type="ARBA" id="ARBA00023442"/>
    </source>
</evidence>
<evidence type="ECO:0000256" key="35">
    <source>
        <dbReference type="ARBA" id="ARBA00048506"/>
    </source>
</evidence>
<evidence type="ECO:0000256" key="18">
    <source>
        <dbReference type="ARBA" id="ARBA00023402"/>
    </source>
</evidence>
<evidence type="ECO:0000256" key="46">
    <source>
        <dbReference type="ARBA" id="ARBA00049422"/>
    </source>
</evidence>
<comment type="catalytic activity">
    <reaction evidence="15">
        <text>(3R)-hydroxytetradecanoyl-[ACP] = (2E)-tetradecenoyl-[ACP] + H2O</text>
        <dbReference type="Rhea" id="RHEA:41892"/>
        <dbReference type="Rhea" id="RHEA-COMP:9646"/>
        <dbReference type="Rhea" id="RHEA-COMP:9647"/>
        <dbReference type="ChEBI" id="CHEBI:15377"/>
        <dbReference type="ChEBI" id="CHEBI:78474"/>
        <dbReference type="ChEBI" id="CHEBI:78475"/>
    </reaction>
    <physiologicalReaction direction="left-to-right" evidence="15">
        <dbReference type="Rhea" id="RHEA:41893"/>
    </physiologicalReaction>
</comment>
<accession>A0A812SJ72</accession>
<keyword evidence="55" id="KW-1185">Reference proteome</keyword>
<comment type="catalytic activity">
    <reaction evidence="16">
        <text>(3R)-hydroxyoctadecanoyl-[ACP] = (2E)-octadecenoyl-[ACP] + H2O</text>
        <dbReference type="Rhea" id="RHEA:41924"/>
        <dbReference type="Rhea" id="RHEA-COMP:9654"/>
        <dbReference type="Rhea" id="RHEA-COMP:9655"/>
        <dbReference type="ChEBI" id="CHEBI:15377"/>
        <dbReference type="ChEBI" id="CHEBI:78488"/>
        <dbReference type="ChEBI" id="CHEBI:78489"/>
    </reaction>
    <physiologicalReaction direction="left-to-right" evidence="16">
        <dbReference type="Rhea" id="RHEA:41925"/>
    </physiologicalReaction>
</comment>
<evidence type="ECO:0000256" key="2">
    <source>
        <dbReference type="ARBA" id="ARBA00022450"/>
    </source>
</evidence>
<evidence type="ECO:0000256" key="24">
    <source>
        <dbReference type="ARBA" id="ARBA00047451"/>
    </source>
</evidence>
<keyword evidence="9" id="KW-0012">Acyltransferase</keyword>
<dbReference type="PANTHER" id="PTHR43775">
    <property type="entry name" value="FATTY ACID SYNTHASE"/>
    <property type="match status" value="1"/>
</dbReference>
<organism evidence="54 55">
    <name type="scientific">Symbiodinium natans</name>
    <dbReference type="NCBI Taxonomy" id="878477"/>
    <lineage>
        <taxon>Eukaryota</taxon>
        <taxon>Sar</taxon>
        <taxon>Alveolata</taxon>
        <taxon>Dinophyceae</taxon>
        <taxon>Suessiales</taxon>
        <taxon>Symbiodiniaceae</taxon>
        <taxon>Symbiodinium</taxon>
    </lineage>
</organism>
<dbReference type="InterPro" id="IPR050091">
    <property type="entry name" value="PKS_NRPS_Biosynth_Enz"/>
</dbReference>
<dbReference type="Pfam" id="PF00109">
    <property type="entry name" value="ketoacyl-synt"/>
    <property type="match status" value="3"/>
</dbReference>
<dbReference type="InterPro" id="IPR029058">
    <property type="entry name" value="AB_hydrolase_fold"/>
</dbReference>
<dbReference type="Gene3D" id="1.10.1200.10">
    <property type="entry name" value="ACP-like"/>
    <property type="match status" value="5"/>
</dbReference>
<evidence type="ECO:0000256" key="41">
    <source>
        <dbReference type="ARBA" id="ARBA00049019"/>
    </source>
</evidence>
<dbReference type="SUPFAM" id="SSF50129">
    <property type="entry name" value="GroES-like"/>
    <property type="match status" value="1"/>
</dbReference>
<evidence type="ECO:0000256" key="5">
    <source>
        <dbReference type="ARBA" id="ARBA00022799"/>
    </source>
</evidence>
<evidence type="ECO:0000256" key="36">
    <source>
        <dbReference type="ARBA" id="ARBA00048571"/>
    </source>
</evidence>
<feature type="domain" description="Ketosynthase family 3 (KS3)" evidence="52">
    <location>
        <begin position="690"/>
        <end position="1131"/>
    </location>
</feature>
<evidence type="ECO:0000313" key="55">
    <source>
        <dbReference type="Proteomes" id="UP000604046"/>
    </source>
</evidence>
<dbReference type="InterPro" id="IPR016039">
    <property type="entry name" value="Thiolase-like"/>
</dbReference>
<dbReference type="InterPro" id="IPR018201">
    <property type="entry name" value="Ketoacyl_synth_AS"/>
</dbReference>
<evidence type="ECO:0000256" key="12">
    <source>
        <dbReference type="ARBA" id="ARBA00023373"/>
    </source>
</evidence>
<comment type="catalytic activity">
    <reaction evidence="34">
        <text>(2E)-octenoyl-[ACP] + NADPH + H(+) = octanoyl-[ACP] + NADP(+)</text>
        <dbReference type="Rhea" id="RHEA:41848"/>
        <dbReference type="Rhea" id="RHEA-COMP:9635"/>
        <dbReference type="Rhea" id="RHEA-COMP:9636"/>
        <dbReference type="ChEBI" id="CHEBI:15378"/>
        <dbReference type="ChEBI" id="CHEBI:57783"/>
        <dbReference type="ChEBI" id="CHEBI:58349"/>
        <dbReference type="ChEBI" id="CHEBI:78462"/>
        <dbReference type="ChEBI" id="CHEBI:78463"/>
    </reaction>
    <physiologicalReaction direction="left-to-right" evidence="34">
        <dbReference type="Rhea" id="RHEA:41849"/>
    </physiologicalReaction>
</comment>
<comment type="catalytic activity">
    <reaction evidence="13">
        <text>(3R)-hydroxydecanoyl-[ACP] = (2E)-decenoyl-[ACP] + H2O</text>
        <dbReference type="Rhea" id="RHEA:41860"/>
        <dbReference type="Rhea" id="RHEA-COMP:9638"/>
        <dbReference type="Rhea" id="RHEA-COMP:9639"/>
        <dbReference type="ChEBI" id="CHEBI:15377"/>
        <dbReference type="ChEBI" id="CHEBI:78466"/>
        <dbReference type="ChEBI" id="CHEBI:78467"/>
    </reaction>
    <physiologicalReaction direction="left-to-right" evidence="13">
        <dbReference type="Rhea" id="RHEA:41861"/>
    </physiologicalReaction>
</comment>
<comment type="catalytic activity">
    <reaction evidence="49">
        <text>octanoyl-[ACP] + malonyl-[ACP] + H(+) = 3-oxodecanoyl-[ACP] + holo-[ACP] + CO2</text>
        <dbReference type="Rhea" id="RHEA:41852"/>
        <dbReference type="Rhea" id="RHEA-COMP:9623"/>
        <dbReference type="Rhea" id="RHEA-COMP:9636"/>
        <dbReference type="Rhea" id="RHEA-COMP:9637"/>
        <dbReference type="Rhea" id="RHEA-COMP:9685"/>
        <dbReference type="ChEBI" id="CHEBI:15378"/>
        <dbReference type="ChEBI" id="CHEBI:16526"/>
        <dbReference type="ChEBI" id="CHEBI:64479"/>
        <dbReference type="ChEBI" id="CHEBI:78449"/>
        <dbReference type="ChEBI" id="CHEBI:78463"/>
        <dbReference type="ChEBI" id="CHEBI:78464"/>
    </reaction>
    <physiologicalReaction direction="left-to-right" evidence="49">
        <dbReference type="Rhea" id="RHEA:41853"/>
    </physiologicalReaction>
</comment>
<comment type="catalytic activity">
    <reaction evidence="35">
        <text>a fatty acyl-[ACP] + malonyl-[ACP] + H(+) = a 3-oxoacyl-[ACP] + holo-[ACP] + CO2</text>
        <dbReference type="Rhea" id="RHEA:22836"/>
        <dbReference type="Rhea" id="RHEA-COMP:9623"/>
        <dbReference type="Rhea" id="RHEA-COMP:9685"/>
        <dbReference type="Rhea" id="RHEA-COMP:9916"/>
        <dbReference type="Rhea" id="RHEA-COMP:14125"/>
        <dbReference type="ChEBI" id="CHEBI:15378"/>
        <dbReference type="ChEBI" id="CHEBI:16526"/>
        <dbReference type="ChEBI" id="CHEBI:64479"/>
        <dbReference type="ChEBI" id="CHEBI:78449"/>
        <dbReference type="ChEBI" id="CHEBI:78776"/>
        <dbReference type="ChEBI" id="CHEBI:138651"/>
        <dbReference type="EC" id="2.3.1.41"/>
    </reaction>
    <physiologicalReaction direction="left-to-right" evidence="35">
        <dbReference type="Rhea" id="RHEA:22837"/>
    </physiologicalReaction>
</comment>
<feature type="domain" description="Carrier" evidence="51">
    <location>
        <begin position="591"/>
        <end position="667"/>
    </location>
</feature>
<evidence type="ECO:0000256" key="50">
    <source>
        <dbReference type="PROSITE-ProRule" id="PRU01363"/>
    </source>
</evidence>
<comment type="catalytic activity">
    <reaction evidence="17">
        <text>(3R)-hydroxyhexadecanoyl-[ACP] = (2E)-hexadecenoyl-[ACP] + H2O</text>
        <dbReference type="Rhea" id="RHEA:41908"/>
        <dbReference type="Rhea" id="RHEA-COMP:9650"/>
        <dbReference type="Rhea" id="RHEA-COMP:9651"/>
        <dbReference type="ChEBI" id="CHEBI:15377"/>
        <dbReference type="ChEBI" id="CHEBI:78480"/>
        <dbReference type="ChEBI" id="CHEBI:78481"/>
    </reaction>
    <physiologicalReaction direction="left-to-right" evidence="17">
        <dbReference type="Rhea" id="RHEA:41909"/>
    </physiologicalReaction>
</comment>
<dbReference type="InterPro" id="IPR014031">
    <property type="entry name" value="Ketoacyl_synth_C"/>
</dbReference>
<comment type="catalytic activity">
    <reaction evidence="23">
        <text>3-oxodecanoyl-[ACP] + NADPH + H(+) = (3R)-hydroxydecanoyl-[ACP] + NADP(+)</text>
        <dbReference type="Rhea" id="RHEA:41856"/>
        <dbReference type="Rhea" id="RHEA-COMP:9637"/>
        <dbReference type="Rhea" id="RHEA-COMP:9638"/>
        <dbReference type="ChEBI" id="CHEBI:15378"/>
        <dbReference type="ChEBI" id="CHEBI:57783"/>
        <dbReference type="ChEBI" id="CHEBI:58349"/>
        <dbReference type="ChEBI" id="CHEBI:78464"/>
        <dbReference type="ChEBI" id="CHEBI:78466"/>
    </reaction>
    <physiologicalReaction direction="left-to-right" evidence="23">
        <dbReference type="Rhea" id="RHEA:41857"/>
    </physiologicalReaction>
</comment>
<evidence type="ECO:0000256" key="11">
    <source>
        <dbReference type="ARBA" id="ARBA00023351"/>
    </source>
</evidence>
<feature type="domain" description="Ketosynthase family 3 (KS3)" evidence="52">
    <location>
        <begin position="3107"/>
        <end position="3528"/>
    </location>
</feature>
<dbReference type="SUPFAM" id="SSF53901">
    <property type="entry name" value="Thiolase-like"/>
    <property type="match status" value="3"/>
</dbReference>
<dbReference type="InterPro" id="IPR020807">
    <property type="entry name" value="PKS_DH"/>
</dbReference>
<evidence type="ECO:0000256" key="37">
    <source>
        <dbReference type="ARBA" id="ARBA00048650"/>
    </source>
</evidence>
<dbReference type="Gene3D" id="3.40.366.10">
    <property type="entry name" value="Malonyl-Coenzyme A Acyl Carrier Protein, domain 2"/>
    <property type="match status" value="1"/>
</dbReference>
<dbReference type="GO" id="GO:0016297">
    <property type="term" value="F:fatty acyl-[ACP] hydrolase activity"/>
    <property type="evidence" value="ECO:0007669"/>
    <property type="project" value="UniProtKB-EC"/>
</dbReference>
<comment type="catalytic activity">
    <reaction evidence="48">
        <text>(2E)-decenoyl-[ACP] + NADPH + H(+) = decanoyl-[ACP] + NADP(+)</text>
        <dbReference type="Rhea" id="RHEA:41864"/>
        <dbReference type="Rhea" id="RHEA-COMP:9639"/>
        <dbReference type="Rhea" id="RHEA-COMP:9640"/>
        <dbReference type="ChEBI" id="CHEBI:15378"/>
        <dbReference type="ChEBI" id="CHEBI:57783"/>
        <dbReference type="ChEBI" id="CHEBI:58349"/>
        <dbReference type="ChEBI" id="CHEBI:78467"/>
        <dbReference type="ChEBI" id="CHEBI:78468"/>
    </reaction>
    <physiologicalReaction direction="left-to-right" evidence="48">
        <dbReference type="Rhea" id="RHEA:41865"/>
    </physiologicalReaction>
</comment>
<feature type="region of interest" description="N-terminal hotdog fold" evidence="50">
    <location>
        <begin position="3895"/>
        <end position="4023"/>
    </location>
</feature>
<evidence type="ECO:0000256" key="13">
    <source>
        <dbReference type="ARBA" id="ARBA00023388"/>
    </source>
</evidence>
<comment type="catalytic activity">
    <reaction evidence="37">
        <text>a 2,3-saturated acyl-[ACP] + NADP(+) = a (2E)-enoyl-[ACP] + NADPH + H(+)</text>
        <dbReference type="Rhea" id="RHEA:22564"/>
        <dbReference type="Rhea" id="RHEA-COMP:9925"/>
        <dbReference type="Rhea" id="RHEA-COMP:9926"/>
        <dbReference type="ChEBI" id="CHEBI:15378"/>
        <dbReference type="ChEBI" id="CHEBI:57783"/>
        <dbReference type="ChEBI" id="CHEBI:58349"/>
        <dbReference type="ChEBI" id="CHEBI:78784"/>
        <dbReference type="ChEBI" id="CHEBI:78785"/>
        <dbReference type="EC" id="1.3.1.39"/>
    </reaction>
    <physiologicalReaction direction="right-to-left" evidence="37">
        <dbReference type="Rhea" id="RHEA:22566"/>
    </physiologicalReaction>
</comment>
<evidence type="ECO:0000256" key="29">
    <source>
        <dbReference type="ARBA" id="ARBA00047953"/>
    </source>
</evidence>
<evidence type="ECO:0000256" key="22">
    <source>
        <dbReference type="ARBA" id="ARBA00047400"/>
    </source>
</evidence>
<comment type="catalytic activity">
    <reaction evidence="11">
        <text>(3R)-hydroxydodecanoyl-[ACP] = (2E)-dodecenoyl-[ACP] + H2O</text>
        <dbReference type="Rhea" id="RHEA:41876"/>
        <dbReference type="Rhea" id="RHEA-COMP:9642"/>
        <dbReference type="Rhea" id="RHEA-COMP:9643"/>
        <dbReference type="ChEBI" id="CHEBI:15377"/>
        <dbReference type="ChEBI" id="CHEBI:78470"/>
        <dbReference type="ChEBI" id="CHEBI:78472"/>
    </reaction>
    <physiologicalReaction direction="left-to-right" evidence="11">
        <dbReference type="Rhea" id="RHEA:41877"/>
    </physiologicalReaction>
</comment>
<dbReference type="CDD" id="cd05195">
    <property type="entry name" value="enoyl_red"/>
    <property type="match status" value="2"/>
</dbReference>
<feature type="active site" description="Proton donor; for dehydratase activity" evidence="50">
    <location>
        <position position="4103"/>
    </location>
</feature>
<keyword evidence="5" id="KW-0702">S-nitrosylation</keyword>
<evidence type="ECO:0000256" key="43">
    <source>
        <dbReference type="ARBA" id="ARBA00049171"/>
    </source>
</evidence>
<evidence type="ECO:0000256" key="27">
    <source>
        <dbReference type="ARBA" id="ARBA00047810"/>
    </source>
</evidence>
<evidence type="ECO:0000256" key="21">
    <source>
        <dbReference type="ARBA" id="ARBA00047394"/>
    </source>
</evidence>
<feature type="active site" description="Proton acceptor; for dehydratase activity" evidence="50">
    <location>
        <position position="3926"/>
    </location>
</feature>
<dbReference type="SUPFAM" id="SSF53474">
    <property type="entry name" value="alpha/beta-Hydrolases"/>
    <property type="match status" value="1"/>
</dbReference>
<dbReference type="InterPro" id="IPR009081">
    <property type="entry name" value="PP-bd_ACP"/>
</dbReference>
<dbReference type="Gene3D" id="3.10.129.110">
    <property type="entry name" value="Polyketide synthase dehydratase"/>
    <property type="match status" value="2"/>
</dbReference>
<dbReference type="GO" id="GO:0004315">
    <property type="term" value="F:3-oxoacyl-[acyl-carrier-protein] synthase activity"/>
    <property type="evidence" value="ECO:0007669"/>
    <property type="project" value="UniProtKB-EC"/>
</dbReference>
<comment type="catalytic activity">
    <reaction evidence="12">
        <text>(3R)-hydroxyhexanoyl-[ACP] = (2E)-hexenoyl-[ACP] + H2O</text>
        <dbReference type="Rhea" id="RHEA:41828"/>
        <dbReference type="Rhea" id="RHEA-COMP:9630"/>
        <dbReference type="Rhea" id="RHEA-COMP:9631"/>
        <dbReference type="ChEBI" id="CHEBI:15377"/>
        <dbReference type="ChEBI" id="CHEBI:78457"/>
        <dbReference type="ChEBI" id="CHEBI:78458"/>
    </reaction>
    <physiologicalReaction direction="left-to-right" evidence="12">
        <dbReference type="Rhea" id="RHEA:41829"/>
    </physiologicalReaction>
</comment>
<dbReference type="InterPro" id="IPR013149">
    <property type="entry name" value="ADH-like_C"/>
</dbReference>
<dbReference type="SMART" id="SM00829">
    <property type="entry name" value="PKS_ER"/>
    <property type="match status" value="2"/>
</dbReference>
<feature type="domain" description="Carrier" evidence="51">
    <location>
        <begin position="3007"/>
        <end position="3084"/>
    </location>
</feature>
<keyword evidence="8" id="KW-0511">Multifunctional enzyme</keyword>
<comment type="catalytic activity">
    <reaction evidence="31">
        <text>hexadecanoyl-[ACP] + malonyl-[ACP] + H(+) = 3-oxooctadecanoyl-[ACP] + holo-[ACP] + CO2</text>
        <dbReference type="Rhea" id="RHEA:41916"/>
        <dbReference type="Rhea" id="RHEA-COMP:9623"/>
        <dbReference type="Rhea" id="RHEA-COMP:9652"/>
        <dbReference type="Rhea" id="RHEA-COMP:9653"/>
        <dbReference type="Rhea" id="RHEA-COMP:9685"/>
        <dbReference type="ChEBI" id="CHEBI:15378"/>
        <dbReference type="ChEBI" id="CHEBI:16526"/>
        <dbReference type="ChEBI" id="CHEBI:64479"/>
        <dbReference type="ChEBI" id="CHEBI:78449"/>
        <dbReference type="ChEBI" id="CHEBI:78483"/>
        <dbReference type="ChEBI" id="CHEBI:78487"/>
    </reaction>
    <physiologicalReaction direction="left-to-right" evidence="31">
        <dbReference type="Rhea" id="RHEA:41917"/>
    </physiologicalReaction>
</comment>
<dbReference type="InterPro" id="IPR057326">
    <property type="entry name" value="KR_dom"/>
</dbReference>
<comment type="catalytic activity">
    <reaction evidence="30">
        <text>acetyl-[ACP] + malonyl-[ACP] + H(+) = 3-oxobutanoyl-[ACP] + holo-[ACP] + CO2</text>
        <dbReference type="Rhea" id="RHEA:41800"/>
        <dbReference type="Rhea" id="RHEA-COMP:9621"/>
        <dbReference type="Rhea" id="RHEA-COMP:9623"/>
        <dbReference type="Rhea" id="RHEA-COMP:9625"/>
        <dbReference type="Rhea" id="RHEA-COMP:9685"/>
        <dbReference type="ChEBI" id="CHEBI:15378"/>
        <dbReference type="ChEBI" id="CHEBI:16526"/>
        <dbReference type="ChEBI" id="CHEBI:64479"/>
        <dbReference type="ChEBI" id="CHEBI:78446"/>
        <dbReference type="ChEBI" id="CHEBI:78449"/>
        <dbReference type="ChEBI" id="CHEBI:78450"/>
    </reaction>
    <physiologicalReaction direction="left-to-right" evidence="30">
        <dbReference type="Rhea" id="RHEA:41801"/>
    </physiologicalReaction>
</comment>
<dbReference type="Gene3D" id="3.40.47.10">
    <property type="match status" value="3"/>
</dbReference>
<dbReference type="PANTHER" id="PTHR43775:SF37">
    <property type="entry name" value="SI:DKEY-61P9.11"/>
    <property type="match status" value="1"/>
</dbReference>
<dbReference type="SUPFAM" id="SSF51735">
    <property type="entry name" value="NAD(P)-binding Rossmann-fold domains"/>
    <property type="match status" value="9"/>
</dbReference>
<evidence type="ECO:0000259" key="51">
    <source>
        <dbReference type="PROSITE" id="PS50075"/>
    </source>
</evidence>
<evidence type="ECO:0000256" key="39">
    <source>
        <dbReference type="ARBA" id="ARBA00048704"/>
    </source>
</evidence>
<feature type="domain" description="Ketosynthase family 3 (KS3)" evidence="52">
    <location>
        <begin position="2073"/>
        <end position="2493"/>
    </location>
</feature>
<evidence type="ECO:0000256" key="28">
    <source>
        <dbReference type="ARBA" id="ARBA00047897"/>
    </source>
</evidence>
<dbReference type="SMART" id="SM00825">
    <property type="entry name" value="PKS_KS"/>
    <property type="match status" value="3"/>
</dbReference>
<evidence type="ECO:0000256" key="7">
    <source>
        <dbReference type="ARBA" id="ARBA00022898"/>
    </source>
</evidence>
<dbReference type="InterPro" id="IPR042104">
    <property type="entry name" value="PKS_dehydratase_sf"/>
</dbReference>
<comment type="catalytic activity">
    <reaction evidence="20">
        <text>3-oxooctadecanoyl-[ACP] + NADPH + H(+) = (3R)-hydroxyoctadecanoyl-[ACP] + NADP(+)</text>
        <dbReference type="Rhea" id="RHEA:41920"/>
        <dbReference type="Rhea" id="RHEA-COMP:9653"/>
        <dbReference type="Rhea" id="RHEA-COMP:9654"/>
        <dbReference type="ChEBI" id="CHEBI:15378"/>
        <dbReference type="ChEBI" id="CHEBI:57783"/>
        <dbReference type="ChEBI" id="CHEBI:58349"/>
        <dbReference type="ChEBI" id="CHEBI:78487"/>
        <dbReference type="ChEBI" id="CHEBI:78488"/>
    </reaction>
    <physiologicalReaction direction="left-to-right" evidence="20">
        <dbReference type="Rhea" id="RHEA:41921"/>
    </physiologicalReaction>
</comment>
<evidence type="ECO:0000256" key="26">
    <source>
        <dbReference type="ARBA" id="ARBA00047578"/>
    </source>
</evidence>
<dbReference type="InterPro" id="IPR036291">
    <property type="entry name" value="NAD(P)-bd_dom_sf"/>
</dbReference>
<dbReference type="OrthoDB" id="329835at2759"/>
<dbReference type="Pfam" id="PF21089">
    <property type="entry name" value="PKS_DH_N"/>
    <property type="match status" value="2"/>
</dbReference>
<comment type="catalytic activity">
    <reaction evidence="47">
        <text>butanoyl-[ACP] + malonyl-[ACP] + H(+) = 3-oxohexanoyl-[ACP] + holo-[ACP] + CO2</text>
        <dbReference type="Rhea" id="RHEA:41820"/>
        <dbReference type="Rhea" id="RHEA-COMP:9623"/>
        <dbReference type="Rhea" id="RHEA-COMP:9628"/>
        <dbReference type="Rhea" id="RHEA-COMP:9629"/>
        <dbReference type="Rhea" id="RHEA-COMP:9685"/>
        <dbReference type="ChEBI" id="CHEBI:15378"/>
        <dbReference type="ChEBI" id="CHEBI:16526"/>
        <dbReference type="ChEBI" id="CHEBI:64479"/>
        <dbReference type="ChEBI" id="CHEBI:78449"/>
        <dbReference type="ChEBI" id="CHEBI:78454"/>
        <dbReference type="ChEBI" id="CHEBI:78456"/>
    </reaction>
    <physiologicalReaction direction="left-to-right" evidence="47">
        <dbReference type="Rhea" id="RHEA:41821"/>
    </physiologicalReaction>
</comment>
<dbReference type="InterPro" id="IPR036736">
    <property type="entry name" value="ACP-like_sf"/>
</dbReference>
<comment type="catalytic activity">
    <reaction evidence="10">
        <text>(3R)-hydroxyoctanoyl-[ACP] = (2E)-octenoyl-[ACP] + H2O</text>
        <dbReference type="Rhea" id="RHEA:41844"/>
        <dbReference type="Rhea" id="RHEA-COMP:9634"/>
        <dbReference type="Rhea" id="RHEA-COMP:9635"/>
        <dbReference type="ChEBI" id="CHEBI:15377"/>
        <dbReference type="ChEBI" id="CHEBI:78461"/>
        <dbReference type="ChEBI" id="CHEBI:78462"/>
    </reaction>
    <physiologicalReaction direction="left-to-right" evidence="10">
        <dbReference type="Rhea" id="RHEA:41845"/>
    </physiologicalReaction>
</comment>
<dbReference type="Pfam" id="PF00975">
    <property type="entry name" value="Thioesterase"/>
    <property type="match status" value="1"/>
</dbReference>
<comment type="catalytic activity">
    <reaction evidence="27">
        <text>(2E)-hexadecenoyl-[ACP] + NADPH + H(+) = hexadecanoyl-[ACP] + NADP(+)</text>
        <dbReference type="Rhea" id="RHEA:41912"/>
        <dbReference type="Rhea" id="RHEA-COMP:9651"/>
        <dbReference type="Rhea" id="RHEA-COMP:9652"/>
        <dbReference type="ChEBI" id="CHEBI:15378"/>
        <dbReference type="ChEBI" id="CHEBI:57783"/>
        <dbReference type="ChEBI" id="CHEBI:58349"/>
        <dbReference type="ChEBI" id="CHEBI:78481"/>
        <dbReference type="ChEBI" id="CHEBI:78483"/>
    </reaction>
    <physiologicalReaction direction="left-to-right" evidence="27">
        <dbReference type="Rhea" id="RHEA:41913"/>
    </physiologicalReaction>
</comment>